<evidence type="ECO:0000313" key="2">
    <source>
        <dbReference type="Proteomes" id="UP000324800"/>
    </source>
</evidence>
<protein>
    <submittedName>
        <fullName evidence="1">Uncharacterized protein</fullName>
    </submittedName>
</protein>
<dbReference type="AlphaFoldDB" id="A0A5J4X358"/>
<proteinExistence type="predicted"/>
<gene>
    <name evidence="1" type="ORF">EZS28_002728</name>
</gene>
<organism evidence="1 2">
    <name type="scientific">Streblomastix strix</name>
    <dbReference type="NCBI Taxonomy" id="222440"/>
    <lineage>
        <taxon>Eukaryota</taxon>
        <taxon>Metamonada</taxon>
        <taxon>Preaxostyla</taxon>
        <taxon>Oxymonadida</taxon>
        <taxon>Streblomastigidae</taxon>
        <taxon>Streblomastix</taxon>
    </lineage>
</organism>
<reference evidence="1 2" key="1">
    <citation type="submission" date="2019-03" db="EMBL/GenBank/DDBJ databases">
        <title>Single cell metagenomics reveals metabolic interactions within the superorganism composed of flagellate Streblomastix strix and complex community of Bacteroidetes bacteria on its surface.</title>
        <authorList>
            <person name="Treitli S.C."/>
            <person name="Kolisko M."/>
            <person name="Husnik F."/>
            <person name="Keeling P."/>
            <person name="Hampl V."/>
        </authorList>
    </citation>
    <scope>NUCLEOTIDE SEQUENCE [LARGE SCALE GENOMIC DNA]</scope>
    <source>
        <strain evidence="1">ST1C</strain>
    </source>
</reference>
<evidence type="ECO:0000313" key="1">
    <source>
        <dbReference type="EMBL" id="KAA6401737.1"/>
    </source>
</evidence>
<comment type="caution">
    <text evidence="1">The sequence shown here is derived from an EMBL/GenBank/DDBJ whole genome shotgun (WGS) entry which is preliminary data.</text>
</comment>
<sequence length="37" mass="4054">KEKVSVSREAVEKGMDEMMQWILAKTGLQGSGEKGKS</sequence>
<dbReference type="EMBL" id="SNRW01000340">
    <property type="protein sequence ID" value="KAA6401737.1"/>
    <property type="molecule type" value="Genomic_DNA"/>
</dbReference>
<dbReference type="Proteomes" id="UP000324800">
    <property type="component" value="Unassembled WGS sequence"/>
</dbReference>
<feature type="non-terminal residue" evidence="1">
    <location>
        <position position="1"/>
    </location>
</feature>
<name>A0A5J4X358_9EUKA</name>
<accession>A0A5J4X358</accession>